<evidence type="ECO:0000313" key="2">
    <source>
        <dbReference type="EMBL" id="MBW5484762.1"/>
    </source>
</evidence>
<evidence type="ECO:0000256" key="1">
    <source>
        <dbReference type="SAM" id="MobiDB-lite"/>
    </source>
</evidence>
<evidence type="ECO:0000313" key="3">
    <source>
        <dbReference type="Proteomes" id="UP000812013"/>
    </source>
</evidence>
<accession>A0ABS6ZAG3</accession>
<comment type="caution">
    <text evidence="2">The sequence shown here is derived from an EMBL/GenBank/DDBJ whole genome shotgun (WGS) entry which is preliminary data.</text>
</comment>
<dbReference type="EMBL" id="WTFF01000190">
    <property type="protein sequence ID" value="MBW5484762.1"/>
    <property type="molecule type" value="Genomic_DNA"/>
</dbReference>
<proteinExistence type="predicted"/>
<keyword evidence="3" id="KW-1185">Reference proteome</keyword>
<protein>
    <submittedName>
        <fullName evidence="2">Uncharacterized protein</fullName>
    </submittedName>
</protein>
<name>A0ABS6ZAG3_9ACTN</name>
<feature type="region of interest" description="Disordered" evidence="1">
    <location>
        <begin position="26"/>
        <end position="51"/>
    </location>
</feature>
<reference evidence="2 3" key="1">
    <citation type="submission" date="2019-12" db="EMBL/GenBank/DDBJ databases">
        <title>Genome sequence of Streptomyces bambusae.</title>
        <authorList>
            <person name="Bansal K."/>
            <person name="Choksket S."/>
            <person name="Korpole S."/>
            <person name="Patil P.B."/>
        </authorList>
    </citation>
    <scope>NUCLEOTIDE SEQUENCE [LARGE SCALE GENOMIC DNA]</scope>
    <source>
        <strain evidence="2 3">SK60</strain>
    </source>
</reference>
<organism evidence="2 3">
    <name type="scientific">Streptomyces bambusae</name>
    <dbReference type="NCBI Taxonomy" id="1550616"/>
    <lineage>
        <taxon>Bacteria</taxon>
        <taxon>Bacillati</taxon>
        <taxon>Actinomycetota</taxon>
        <taxon>Actinomycetes</taxon>
        <taxon>Kitasatosporales</taxon>
        <taxon>Streptomycetaceae</taxon>
        <taxon>Streptomyces</taxon>
    </lineage>
</organism>
<feature type="region of interest" description="Disordered" evidence="1">
    <location>
        <begin position="438"/>
        <end position="458"/>
    </location>
</feature>
<dbReference type="Proteomes" id="UP000812013">
    <property type="component" value="Unassembled WGS sequence"/>
</dbReference>
<sequence length="458" mass="48185">MAEAENLAADAARFATSAAAGDADTPLADVPLADTPPADVPLADTPLADVPPADTPFADVPLDADSRSAMVALWTFRRRVLADLADLFEAAAAAGDGVDAVIDDEHLRTWAAALPGLLHPDGASYALMAQYADGRWAANGWFGGYGATEARFLEADAAVGGDATARLRARLRRVLGPDVAEDRAAHGFNTGCHPPLLDQEMTARDWAGAVLVDGGPTGRLRLRTPRGLRPVTVGSTRWDLLPAPSRIALWLQGGGVIACAYDHVFRERARPGADGVVAVPRLRLGNLVLQRRRWYLPDAGVLTGAHRGSADDLHRLVRLRAEHGVPARFFVKQLPEWERGEALVPDVTSRPVSQPKPRYVDTAGVLDLASFAKDAADFTHPYLEECLPGPVAGHHVREAVFEFDLPEAGTACRLDAASTSNGASPPGVAFGTAFGPASGADVGAAPRTPAGQEEGSAC</sequence>
<gene>
    <name evidence="2" type="ORF">GPJ59_23490</name>
</gene>